<reference evidence="2 3" key="1">
    <citation type="journal article" date="2023" name="Mol. Phylogenet. Evol.">
        <title>Genome-scale phylogeny and comparative genomics of the fungal order Sordariales.</title>
        <authorList>
            <person name="Hensen N."/>
            <person name="Bonometti L."/>
            <person name="Westerberg I."/>
            <person name="Brannstrom I.O."/>
            <person name="Guillou S."/>
            <person name="Cros-Aarteil S."/>
            <person name="Calhoun S."/>
            <person name="Haridas S."/>
            <person name="Kuo A."/>
            <person name="Mondo S."/>
            <person name="Pangilinan J."/>
            <person name="Riley R."/>
            <person name="LaButti K."/>
            <person name="Andreopoulos B."/>
            <person name="Lipzen A."/>
            <person name="Chen C."/>
            <person name="Yan M."/>
            <person name="Daum C."/>
            <person name="Ng V."/>
            <person name="Clum A."/>
            <person name="Steindorff A."/>
            <person name="Ohm R.A."/>
            <person name="Martin F."/>
            <person name="Silar P."/>
            <person name="Natvig D.O."/>
            <person name="Lalanne C."/>
            <person name="Gautier V."/>
            <person name="Ament-Velasquez S.L."/>
            <person name="Kruys A."/>
            <person name="Hutchinson M.I."/>
            <person name="Powell A.J."/>
            <person name="Barry K."/>
            <person name="Miller A.N."/>
            <person name="Grigoriev I.V."/>
            <person name="Debuchy R."/>
            <person name="Gladieux P."/>
            <person name="Hiltunen Thoren M."/>
            <person name="Johannesson H."/>
        </authorList>
    </citation>
    <scope>NUCLEOTIDE SEQUENCE [LARGE SCALE GENOMIC DNA]</scope>
    <source>
        <strain evidence="2 3">FGSC 10403</strain>
    </source>
</reference>
<comment type="caution">
    <text evidence="2">The sequence shown here is derived from an EMBL/GenBank/DDBJ whole genome shotgun (WGS) entry which is preliminary data.</text>
</comment>
<name>A0AAJ0HYN9_9PEZI</name>
<accession>A0AAJ0HYN9</accession>
<keyword evidence="1" id="KW-0812">Transmembrane</keyword>
<evidence type="ECO:0000256" key="1">
    <source>
        <dbReference type="SAM" id="Phobius"/>
    </source>
</evidence>
<dbReference type="GeneID" id="87873236"/>
<gene>
    <name evidence="2" type="ORF">B0T23DRAFT_327423</name>
</gene>
<feature type="transmembrane region" description="Helical" evidence="1">
    <location>
        <begin position="33"/>
        <end position="56"/>
    </location>
</feature>
<dbReference type="RefSeq" id="XP_062688056.1">
    <property type="nucleotide sequence ID" value="XM_062835614.1"/>
</dbReference>
<dbReference type="AlphaFoldDB" id="A0AAJ0HYN9"/>
<dbReference type="Proteomes" id="UP001285908">
    <property type="component" value="Unassembled WGS sequence"/>
</dbReference>
<protein>
    <submittedName>
        <fullName evidence="2">Uncharacterized protein</fullName>
    </submittedName>
</protein>
<keyword evidence="1" id="KW-0472">Membrane</keyword>
<feature type="non-terminal residue" evidence="2">
    <location>
        <position position="1"/>
    </location>
</feature>
<organism evidence="2 3">
    <name type="scientific">Neurospora hispaniola</name>
    <dbReference type="NCBI Taxonomy" id="588809"/>
    <lineage>
        <taxon>Eukaryota</taxon>
        <taxon>Fungi</taxon>
        <taxon>Dikarya</taxon>
        <taxon>Ascomycota</taxon>
        <taxon>Pezizomycotina</taxon>
        <taxon>Sordariomycetes</taxon>
        <taxon>Sordariomycetidae</taxon>
        <taxon>Sordariales</taxon>
        <taxon>Sordariaceae</taxon>
        <taxon>Neurospora</taxon>
    </lineage>
</organism>
<keyword evidence="3" id="KW-1185">Reference proteome</keyword>
<keyword evidence="1" id="KW-1133">Transmembrane helix</keyword>
<evidence type="ECO:0000313" key="2">
    <source>
        <dbReference type="EMBL" id="KAK3485049.1"/>
    </source>
</evidence>
<evidence type="ECO:0000313" key="3">
    <source>
        <dbReference type="Proteomes" id="UP001285908"/>
    </source>
</evidence>
<proteinExistence type="predicted"/>
<dbReference type="EMBL" id="JAULSX010000011">
    <property type="protein sequence ID" value="KAK3485049.1"/>
    <property type="molecule type" value="Genomic_DNA"/>
</dbReference>
<sequence length="57" mass="6694">YYDLWCGIFDYYNTFGPRTSLSKVISVLIRTSFLIYIISLLPTLFTSPFFFLLSLLL</sequence>